<feature type="compositionally biased region" description="Basic and acidic residues" evidence="2">
    <location>
        <begin position="369"/>
        <end position="384"/>
    </location>
</feature>
<keyword evidence="3" id="KW-0472">Membrane</keyword>
<evidence type="ECO:0000256" key="1">
    <source>
        <dbReference type="ARBA" id="ARBA00008738"/>
    </source>
</evidence>
<feature type="compositionally biased region" description="Basic and acidic residues" evidence="2">
    <location>
        <begin position="946"/>
        <end position="1001"/>
    </location>
</feature>
<feature type="region of interest" description="Disordered" evidence="2">
    <location>
        <begin position="1143"/>
        <end position="1228"/>
    </location>
</feature>
<dbReference type="GO" id="GO:0022857">
    <property type="term" value="F:transmembrane transporter activity"/>
    <property type="evidence" value="ECO:0007669"/>
    <property type="project" value="InterPro"/>
</dbReference>
<dbReference type="PANTHER" id="PTHR31516">
    <property type="entry name" value="STABILIZER OF AXONEMAL MICROTUBULES 2"/>
    <property type="match status" value="1"/>
</dbReference>
<feature type="transmembrane region" description="Helical" evidence="3">
    <location>
        <begin position="1536"/>
        <end position="1560"/>
    </location>
</feature>
<evidence type="ECO:0000313" key="4">
    <source>
        <dbReference type="EMBL" id="TRY77156.1"/>
    </source>
</evidence>
<evidence type="ECO:0000256" key="3">
    <source>
        <dbReference type="SAM" id="Phobius"/>
    </source>
</evidence>
<feature type="transmembrane region" description="Helical" evidence="3">
    <location>
        <begin position="1504"/>
        <end position="1524"/>
    </location>
</feature>
<feature type="non-terminal residue" evidence="4">
    <location>
        <position position="2024"/>
    </location>
</feature>
<sequence>MSDDGKVGFRSYRNQFRRPSALGVPRGEFKDKSEYDKNYKEYEAERSNPYYQKDNLKYDGLDFGKGSELRDQYQDYQAPKPQRITKYNDNLTYEGQVETVTGYKNDYNEKKVERPKQSRPNDYLGPTGDQDFSTDKNMAFRRHSVSKPSKGRGVDDNLALSGNRETDTDYKREYGEKRGERSRAARPNDYLGPEGDQDFSTDKNMAYRRHSVSKPSKGRGVDDNLALSGNRETDTDYKREYGEKQGERSKASRPNDYLGPEGDQDFNTDKNIAYRRHSISKPYKGRGAEDNLGLSGDRETDTDYKREYGEKHGERSQASKPQDFLRPEGDRDFDTDQKLAYRGHSVSRPTKGKAQGDSLGLEGDLQNDTENKREYGKKRGERSKLTRPSDYLETVGDQDFNTDKNMAYRRHSVSKPSKNRGKNDTLGLEGDLQSDTDYRSEYGEKKGERVRGTRPVDYLEQQGDQDFITDKGIAYKNHDVSKPDRYRGKEDNLFPEGVMNDETDYRREYGEKYGDKPKAYRPEDFLALDGERNFQTDNNIVYQKHQASRPERYRAKGDNLVLEGNLEDETAYRNQFQGRGGERGILQRPGDVLGPDGEQEFYTDKQMAYQRHAVERPNKQKGRNATLAMEGDFERETDYQLEYSEKHGEKLKGHRPDDYLGPYGEQSFDTDKGIAYQKHEVSKPERYSRKGDHLIMEGDLDDRTAYKQDYQEKYGDRHKPYRPEVNLALEGDREFDTDKNIAYTRHGVGKPSKYKAKGDSLALAGDLEKESYYRQEFGEKKGQRLALTRPHDILGPEGSQDFETHISRAYQVHDVKRPERMKGHHEGLSKNEGSMDSSTKYAEDFQGTLSDRTKPIRAAHNLKPMNAPLEGTSEYDGRFLPHEQDITERAQARRPKSQLVTNSQEFEKDSETKRQFSLVQGRDDLLKRGREEQVRARRANATDNLRQNEGRLEGVSETQSKYDVKQHDNQMSKGTRKDNLTLNKAKMEDLTEAKSSFEPKYGRRSGVRKGPQPDNLKSNQDPFEGTSDTKASYGITSVSRTKPIKPRTSLQRNEGKFAEGSITKYSYDYRSGFPTKKPQKDLNLTERALKSLESKEVLSPFGGEPVKWDSVTGGANRKKKKNPPGPSQSFAERLKLRRLRLNKARPTVTSLSDSLSEASSQPSAMRTHSNASTGIFRNSSINSYQSGRSGRSTATTMTAFTSMTGSNSGASSKTGQRSRRNSRFEDEFSEGQLGINDKELNSMNKHIPALKSHGKSATFRQHYYPEGGWGWVITLCCFIVNMFTYGLQFSFSILQLEIVRHCEITAPTENHETIRQNSVWIGSCNLALSHFLAPILVAFCRRKSTRLTAVVGGLVMALALLFASFARFFHQVFLSYGILFGIGNAMVRETSTLMLSQYFKRKRELVEMISSMGSGLGIVVFTKIFRHGIGSLEWRLGLQVVTACLTSLFFLGLFYRSASLYHPQRRAILHLKDMSKRKGKDKNKMDNKPPYFDFASLRSRGFQVILLSTMFVTLGAYTPLFYMVPVSLNEGLALDSVIQLQIFLGIAMSCGSFLFGLIVLSRSQQCLISRQYLLQSSVFGIAISLLAFTSVEGYHGYLLFVWLYGVFLGGFHLTLSAFTLERVHMRHFPRAWGFVQGAKAIPLLIGIPIVGYINQALDMPKGGYLFSFSCVFIGATCLFLVGCVSSKSNKNHHPYCKDGLGAVSLRGDSSLAAHDQLIMHEAVSDGILVGRGASAMTNLYGQPPLAPGGCTCEHVWPAPPASIPELEHAIRRLSFGHGSGIYEKYVSDLDSKALIGVGEPRKSSFNSIVPLLEGTAFPEEEEEEGEEADVDEDDDVEVDVVAAQHSLLEEMVKPELLTCISEENLFENLDVEYFGECISNSEAAVEMEDYILGLPLPVAQESPVKVLTGLHGSLSEPDLRIANSPRFSHVSPSPPMDLVQEECSTTVVNSSETPSSMSPNSAILSRQKTWHFFHKPRLAGIERKNDVVKGVPQPNSSTLGSSGPRQGSQMKRVLKTSLTPTVIS</sequence>
<feature type="compositionally biased region" description="Basic and acidic residues" evidence="2">
    <location>
        <begin position="875"/>
        <end position="891"/>
    </location>
</feature>
<dbReference type="GO" id="GO:0005814">
    <property type="term" value="C:centriole"/>
    <property type="evidence" value="ECO:0007669"/>
    <property type="project" value="TreeGrafter"/>
</dbReference>
<evidence type="ECO:0000256" key="2">
    <source>
        <dbReference type="SAM" id="MobiDB-lite"/>
    </source>
</evidence>
<keyword evidence="3" id="KW-0812">Transmembrane</keyword>
<dbReference type="GO" id="GO:0005879">
    <property type="term" value="C:axonemal microtubule"/>
    <property type="evidence" value="ECO:0007669"/>
    <property type="project" value="TreeGrafter"/>
</dbReference>
<proteinExistence type="inferred from homology"/>
<dbReference type="GO" id="GO:0036126">
    <property type="term" value="C:sperm flagellum"/>
    <property type="evidence" value="ECO:0007669"/>
    <property type="project" value="TreeGrafter"/>
</dbReference>
<feature type="region of interest" description="Disordered" evidence="2">
    <location>
        <begin position="811"/>
        <end position="1056"/>
    </location>
</feature>
<comment type="similarity">
    <text evidence="1">Belongs to the FAM154 family.</text>
</comment>
<accession>A0A553PHJ5</accession>
<feature type="compositionally biased region" description="Polar residues" evidence="2">
    <location>
        <begin position="1015"/>
        <end position="1040"/>
    </location>
</feature>
<protein>
    <recommendedName>
        <fullName evidence="6">Major facilitator superfamily (MFS) profile domain-containing protein</fullName>
    </recommendedName>
</protein>
<feature type="compositionally biased region" description="Basic and acidic residues" evidence="2">
    <location>
        <begin position="436"/>
        <end position="451"/>
    </location>
</feature>
<feature type="region of interest" description="Disordered" evidence="2">
    <location>
        <begin position="1985"/>
        <end position="2024"/>
    </location>
</feature>
<dbReference type="InterPro" id="IPR036259">
    <property type="entry name" value="MFS_trans_sf"/>
</dbReference>
<keyword evidence="5" id="KW-1185">Reference proteome</keyword>
<dbReference type="GO" id="GO:0036064">
    <property type="term" value="C:ciliary basal body"/>
    <property type="evidence" value="ECO:0007669"/>
    <property type="project" value="TreeGrafter"/>
</dbReference>
<feature type="compositionally biased region" description="Polar residues" evidence="2">
    <location>
        <begin position="1205"/>
        <end position="1215"/>
    </location>
</feature>
<dbReference type="GO" id="GO:0008017">
    <property type="term" value="F:microtubule binding"/>
    <property type="evidence" value="ECO:0007669"/>
    <property type="project" value="InterPro"/>
</dbReference>
<dbReference type="CDD" id="cd17352">
    <property type="entry name" value="MFS_MCT_SLC16"/>
    <property type="match status" value="1"/>
</dbReference>
<feature type="transmembrane region" description="Helical" evidence="3">
    <location>
        <begin position="1408"/>
        <end position="1425"/>
    </location>
</feature>
<feature type="compositionally biased region" description="Basic residues" evidence="2">
    <location>
        <begin position="407"/>
        <end position="420"/>
    </location>
</feature>
<feature type="region of interest" description="Disordered" evidence="2">
    <location>
        <begin position="1100"/>
        <end position="1131"/>
    </location>
</feature>
<gene>
    <name evidence="4" type="ORF">TCAL_00062</name>
</gene>
<feature type="compositionally biased region" description="Basic and acidic residues" evidence="2">
    <location>
        <begin position="905"/>
        <end position="914"/>
    </location>
</feature>
<feature type="compositionally biased region" description="Low complexity" evidence="2">
    <location>
        <begin position="1150"/>
        <end position="1164"/>
    </location>
</feature>
<name>A0A553PHJ5_TIGCA</name>
<feature type="transmembrane region" description="Helical" evidence="3">
    <location>
        <begin position="1572"/>
        <end position="1591"/>
    </location>
</feature>
<dbReference type="SUPFAM" id="SSF103473">
    <property type="entry name" value="MFS general substrate transporter"/>
    <property type="match status" value="1"/>
</dbReference>
<dbReference type="Gene3D" id="1.20.1250.20">
    <property type="entry name" value="MFS general substrate transporter like domains"/>
    <property type="match status" value="1"/>
</dbReference>
<feature type="compositionally biased region" description="Basic and acidic residues" evidence="2">
    <location>
        <begin position="296"/>
        <end position="339"/>
    </location>
</feature>
<dbReference type="Pfam" id="PF07690">
    <property type="entry name" value="MFS_1"/>
    <property type="match status" value="1"/>
</dbReference>
<feature type="compositionally biased region" description="Low complexity" evidence="2">
    <location>
        <begin position="1192"/>
        <end position="1204"/>
    </location>
</feature>
<keyword evidence="3" id="KW-1133">Transmembrane helix</keyword>
<feature type="transmembrane region" description="Helical" evidence="3">
    <location>
        <begin position="1347"/>
        <end position="1365"/>
    </location>
</feature>
<evidence type="ECO:0008006" key="6">
    <source>
        <dbReference type="Google" id="ProtNLM"/>
    </source>
</evidence>
<feature type="compositionally biased region" description="Basic and acidic residues" evidence="2">
    <location>
        <begin position="231"/>
        <end position="250"/>
    </location>
</feature>
<feature type="transmembrane region" description="Helical" evidence="3">
    <location>
        <begin position="1665"/>
        <end position="1684"/>
    </location>
</feature>
<feature type="compositionally biased region" description="Basic and acidic residues" evidence="2">
    <location>
        <begin position="921"/>
        <end position="935"/>
    </location>
</feature>
<dbReference type="EMBL" id="VCGU01000004">
    <property type="protein sequence ID" value="TRY77156.1"/>
    <property type="molecule type" value="Genomic_DNA"/>
</dbReference>
<feature type="compositionally biased region" description="Polar residues" evidence="2">
    <location>
        <begin position="831"/>
        <end position="840"/>
    </location>
</feature>
<feature type="transmembrane region" description="Helical" evidence="3">
    <location>
        <begin position="1437"/>
        <end position="1455"/>
    </location>
</feature>
<feature type="compositionally biased region" description="Basic and acidic residues" evidence="2">
    <location>
        <begin position="476"/>
        <end position="492"/>
    </location>
</feature>
<feature type="region of interest" description="Disordered" evidence="2">
    <location>
        <begin position="99"/>
        <end position="502"/>
    </location>
</feature>
<dbReference type="PANTHER" id="PTHR31516:SF17">
    <property type="entry name" value="STABILIZER OF AXONEMAL MICROTUBULES 2"/>
    <property type="match status" value="1"/>
</dbReference>
<organism evidence="4 5">
    <name type="scientific">Tigriopus californicus</name>
    <name type="common">Marine copepod</name>
    <dbReference type="NCBI Taxonomy" id="6832"/>
    <lineage>
        <taxon>Eukaryota</taxon>
        <taxon>Metazoa</taxon>
        <taxon>Ecdysozoa</taxon>
        <taxon>Arthropoda</taxon>
        <taxon>Crustacea</taxon>
        <taxon>Multicrustacea</taxon>
        <taxon>Hexanauplia</taxon>
        <taxon>Copepoda</taxon>
        <taxon>Harpacticoida</taxon>
        <taxon>Harpacticidae</taxon>
        <taxon>Tigriopus</taxon>
    </lineage>
</organism>
<dbReference type="InterPro" id="IPR011701">
    <property type="entry name" value="MFS"/>
</dbReference>
<evidence type="ECO:0000313" key="5">
    <source>
        <dbReference type="Proteomes" id="UP000318571"/>
    </source>
</evidence>
<feature type="compositionally biased region" description="Polar residues" evidence="2">
    <location>
        <begin position="1993"/>
        <end position="2009"/>
    </location>
</feature>
<feature type="transmembrane region" description="Helical" evidence="3">
    <location>
        <begin position="1371"/>
        <end position="1387"/>
    </location>
</feature>
<feature type="transmembrane region" description="Helical" evidence="3">
    <location>
        <begin position="1632"/>
        <end position="1653"/>
    </location>
</feature>
<dbReference type="InterPro" id="IPR033336">
    <property type="entry name" value="SAXO1/2"/>
</dbReference>
<feature type="transmembrane region" description="Helical" evidence="3">
    <location>
        <begin position="1597"/>
        <end position="1620"/>
    </location>
</feature>
<feature type="compositionally biased region" description="Basic and acidic residues" evidence="2">
    <location>
        <begin position="164"/>
        <end position="183"/>
    </location>
</feature>
<feature type="compositionally biased region" description="Basic and acidic residues" evidence="2">
    <location>
        <begin position="106"/>
        <end position="116"/>
    </location>
</feature>
<dbReference type="Proteomes" id="UP000318571">
    <property type="component" value="Chromosome 5"/>
</dbReference>
<feature type="compositionally biased region" description="Basic and acidic residues" evidence="2">
    <location>
        <begin position="811"/>
        <end position="829"/>
    </location>
</feature>
<reference evidence="4 5" key="1">
    <citation type="journal article" date="2018" name="Nat. Ecol. Evol.">
        <title>Genomic signatures of mitonuclear coevolution across populations of Tigriopus californicus.</title>
        <authorList>
            <person name="Barreto F.S."/>
            <person name="Watson E.T."/>
            <person name="Lima T.G."/>
            <person name="Willett C.S."/>
            <person name="Edmands S."/>
            <person name="Li W."/>
            <person name="Burton R.S."/>
        </authorList>
    </citation>
    <scope>NUCLEOTIDE SEQUENCE [LARGE SCALE GENOMIC DNA]</scope>
    <source>
        <strain evidence="4 5">San Diego</strain>
    </source>
</reference>
<comment type="caution">
    <text evidence="4">The sequence shown here is derived from an EMBL/GenBank/DDBJ whole genome shotgun (WGS) entry which is preliminary data.</text>
</comment>
<feature type="compositionally biased region" description="Polar residues" evidence="2">
    <location>
        <begin position="1166"/>
        <end position="1191"/>
    </location>
</feature>